<feature type="region of interest" description="Disordered" evidence="1">
    <location>
        <begin position="1"/>
        <end position="23"/>
    </location>
</feature>
<dbReference type="RefSeq" id="XP_005760447.1">
    <property type="nucleotide sequence ID" value="XM_005760390.1"/>
</dbReference>
<evidence type="ECO:0000313" key="2">
    <source>
        <dbReference type="EnsemblProtists" id="EOD08018"/>
    </source>
</evidence>
<dbReference type="EnsemblProtists" id="EOD08018">
    <property type="protein sequence ID" value="EOD08018"/>
    <property type="gene ID" value="EMIHUDRAFT_218077"/>
</dbReference>
<dbReference type="AlphaFoldDB" id="A0A0D3I9T3"/>
<evidence type="ECO:0000313" key="3">
    <source>
        <dbReference type="Proteomes" id="UP000013827"/>
    </source>
</evidence>
<dbReference type="Proteomes" id="UP000013827">
    <property type="component" value="Unassembled WGS sequence"/>
</dbReference>
<accession>A0A0D3I9T3</accession>
<evidence type="ECO:0008006" key="4">
    <source>
        <dbReference type="Google" id="ProtNLM"/>
    </source>
</evidence>
<dbReference type="GeneID" id="17254153"/>
<sequence>MALLLAQSACASRSPPEKKATQRAWPDLRVGDGFFAGPSMLDELSSSWAHGAASAEHLGDQMKENIQQAADDAAHIPSRLHNIFDCYYGCGGQGLCDGFCGSGGACCRTDYAELGCPRKACEGYHCCMPPSGPPPPSPPPSPPGNCYYKCAGEGPCPFMCGAGNACCRTGYFVLGCPETACDDYHCCDRSCYHSQEASYPGNECLGICTADAKPPSPPSGGCGFLWFGCGLVAEPAATDGARQAVTPVGRVAFATMAAMLALLARRRLVARRPLLF</sequence>
<protein>
    <recommendedName>
        <fullName evidence="4">Granulins domain-containing protein</fullName>
    </recommendedName>
</protein>
<organism evidence="2 3">
    <name type="scientific">Emiliania huxleyi (strain CCMP1516)</name>
    <dbReference type="NCBI Taxonomy" id="280463"/>
    <lineage>
        <taxon>Eukaryota</taxon>
        <taxon>Haptista</taxon>
        <taxon>Haptophyta</taxon>
        <taxon>Prymnesiophyceae</taxon>
        <taxon>Isochrysidales</taxon>
        <taxon>Noelaerhabdaceae</taxon>
        <taxon>Emiliania</taxon>
    </lineage>
</organism>
<dbReference type="PaxDb" id="2903-EOD08018"/>
<reference evidence="2" key="2">
    <citation type="submission" date="2024-10" db="UniProtKB">
        <authorList>
            <consortium name="EnsemblProtists"/>
        </authorList>
    </citation>
    <scope>IDENTIFICATION</scope>
</reference>
<evidence type="ECO:0000256" key="1">
    <source>
        <dbReference type="SAM" id="MobiDB-lite"/>
    </source>
</evidence>
<name>A0A0D3I9T3_EMIH1</name>
<reference evidence="3" key="1">
    <citation type="journal article" date="2013" name="Nature">
        <title>Pan genome of the phytoplankton Emiliania underpins its global distribution.</title>
        <authorList>
            <person name="Read B.A."/>
            <person name="Kegel J."/>
            <person name="Klute M.J."/>
            <person name="Kuo A."/>
            <person name="Lefebvre S.C."/>
            <person name="Maumus F."/>
            <person name="Mayer C."/>
            <person name="Miller J."/>
            <person name="Monier A."/>
            <person name="Salamov A."/>
            <person name="Young J."/>
            <person name="Aguilar M."/>
            <person name="Claverie J.M."/>
            <person name="Frickenhaus S."/>
            <person name="Gonzalez K."/>
            <person name="Herman E.K."/>
            <person name="Lin Y.C."/>
            <person name="Napier J."/>
            <person name="Ogata H."/>
            <person name="Sarno A.F."/>
            <person name="Shmutz J."/>
            <person name="Schroeder D."/>
            <person name="de Vargas C."/>
            <person name="Verret F."/>
            <person name="von Dassow P."/>
            <person name="Valentin K."/>
            <person name="Van de Peer Y."/>
            <person name="Wheeler G."/>
            <person name="Dacks J.B."/>
            <person name="Delwiche C.F."/>
            <person name="Dyhrman S.T."/>
            <person name="Glockner G."/>
            <person name="John U."/>
            <person name="Richards T."/>
            <person name="Worden A.Z."/>
            <person name="Zhang X."/>
            <person name="Grigoriev I.V."/>
            <person name="Allen A.E."/>
            <person name="Bidle K."/>
            <person name="Borodovsky M."/>
            <person name="Bowler C."/>
            <person name="Brownlee C."/>
            <person name="Cock J.M."/>
            <person name="Elias M."/>
            <person name="Gladyshev V.N."/>
            <person name="Groth M."/>
            <person name="Guda C."/>
            <person name="Hadaegh A."/>
            <person name="Iglesias-Rodriguez M.D."/>
            <person name="Jenkins J."/>
            <person name="Jones B.M."/>
            <person name="Lawson T."/>
            <person name="Leese F."/>
            <person name="Lindquist E."/>
            <person name="Lobanov A."/>
            <person name="Lomsadze A."/>
            <person name="Malik S.B."/>
            <person name="Marsh M.E."/>
            <person name="Mackinder L."/>
            <person name="Mock T."/>
            <person name="Mueller-Roeber B."/>
            <person name="Pagarete A."/>
            <person name="Parker M."/>
            <person name="Probert I."/>
            <person name="Quesneville H."/>
            <person name="Raines C."/>
            <person name="Rensing S.A."/>
            <person name="Riano-Pachon D.M."/>
            <person name="Richier S."/>
            <person name="Rokitta S."/>
            <person name="Shiraiwa Y."/>
            <person name="Soanes D.M."/>
            <person name="van der Giezen M."/>
            <person name="Wahlund T.M."/>
            <person name="Williams B."/>
            <person name="Wilson W."/>
            <person name="Wolfe G."/>
            <person name="Wurch L.L."/>
        </authorList>
    </citation>
    <scope>NUCLEOTIDE SEQUENCE</scope>
</reference>
<proteinExistence type="predicted"/>
<dbReference type="HOGENOM" id="CLU_1009849_0_0_1"/>
<dbReference type="KEGG" id="ehx:EMIHUDRAFT_218077"/>
<keyword evidence="3" id="KW-1185">Reference proteome</keyword>